<evidence type="ECO:0000256" key="9">
    <source>
        <dbReference type="ARBA" id="ARBA00023002"/>
    </source>
</evidence>
<evidence type="ECO:0000256" key="10">
    <source>
        <dbReference type="ARBA" id="ARBA00023004"/>
    </source>
</evidence>
<dbReference type="InterPro" id="IPR001128">
    <property type="entry name" value="Cyt_P450"/>
</dbReference>
<dbReference type="InterPro" id="IPR050121">
    <property type="entry name" value="Cytochrome_P450_monoxygenase"/>
</dbReference>
<name>A0ABR3EVE6_9AGAR</name>
<comment type="caution">
    <text evidence="14">The sequence shown here is derived from an EMBL/GenBank/DDBJ whole genome shotgun (WGS) entry which is preliminary data.</text>
</comment>
<evidence type="ECO:0000313" key="15">
    <source>
        <dbReference type="Proteomes" id="UP001465976"/>
    </source>
</evidence>
<evidence type="ECO:0000256" key="5">
    <source>
        <dbReference type="ARBA" id="ARBA00022617"/>
    </source>
</evidence>
<dbReference type="SUPFAM" id="SSF48264">
    <property type="entry name" value="Cytochrome P450"/>
    <property type="match status" value="1"/>
</dbReference>
<dbReference type="Pfam" id="PF00067">
    <property type="entry name" value="p450"/>
    <property type="match status" value="1"/>
</dbReference>
<feature type="transmembrane region" description="Helical" evidence="13">
    <location>
        <begin position="6"/>
        <end position="26"/>
    </location>
</feature>
<dbReference type="PANTHER" id="PTHR24305:SF166">
    <property type="entry name" value="CYTOCHROME P450 12A4, MITOCHONDRIAL-RELATED"/>
    <property type="match status" value="1"/>
</dbReference>
<dbReference type="PANTHER" id="PTHR24305">
    <property type="entry name" value="CYTOCHROME P450"/>
    <property type="match status" value="1"/>
</dbReference>
<keyword evidence="9" id="KW-0560">Oxidoreductase</keyword>
<evidence type="ECO:0000256" key="6">
    <source>
        <dbReference type="ARBA" id="ARBA00022692"/>
    </source>
</evidence>
<dbReference type="InterPro" id="IPR002403">
    <property type="entry name" value="Cyt_P450_E_grp-IV"/>
</dbReference>
<evidence type="ECO:0000256" key="7">
    <source>
        <dbReference type="ARBA" id="ARBA00022723"/>
    </source>
</evidence>
<sequence length="553" mass="63301">MSLITYFLYLPLASVATFLALVIIRAKRRSLSSFLRGPPAPSYLLGNENDVQNQMQVGQLTFKWFENYGTAFRAKSCWDEDVLMTCDPRAIQHIFQTNQFRFRKAVDTTQASKNLFGEGLASVEGAQHQRQRKIMTPAFSANQMKPLSPFFSKAVKNLVTRWKNTLRSGDSDVIDTVKWFPNMTLDILGESVFDYEFGALDAKGTSELANMIRDLFLDTKRPSQLFTLYRNFRRSVPDFVANFLMTFPLFRTKEDIRWGKWLETSKATAQRLFKNKLRSKTYEENDILGVLARSTSEDARKNGLSLSDNEALCQLATIILAGHETSASTLTWILYQLSQKPADQERILQEIKAVREKNANEEELTPAELDSMPFLNATIKESLRLNPIVFQLFRESLDEDVIPLSTPVTTPTGASINEIPIAKHQRIYIDVAAYNRLKQVWGEDAEEWNPERFMEGHHNRQTTLGVYANMFDDFRRRKQVVHWSSRLTHSYQTPSVLEVQVVLAGLIEAFEFSFPKDTEVIGMPAGFNLPFVVGEWHKGPQMPLHVRIRESGK</sequence>
<evidence type="ECO:0000313" key="14">
    <source>
        <dbReference type="EMBL" id="KAL0566776.1"/>
    </source>
</evidence>
<reference evidence="14 15" key="1">
    <citation type="submission" date="2024-02" db="EMBL/GenBank/DDBJ databases">
        <title>A draft genome for the cacao thread blight pathogen Marasmius crinis-equi.</title>
        <authorList>
            <person name="Cohen S.P."/>
            <person name="Baruah I.K."/>
            <person name="Amoako-Attah I."/>
            <person name="Bukari Y."/>
            <person name="Meinhardt L.W."/>
            <person name="Bailey B.A."/>
        </authorList>
    </citation>
    <scope>NUCLEOTIDE SEQUENCE [LARGE SCALE GENOMIC DNA]</scope>
    <source>
        <strain evidence="14 15">GH-76</strain>
    </source>
</reference>
<comment type="cofactor">
    <cofactor evidence="1">
        <name>heme</name>
        <dbReference type="ChEBI" id="CHEBI:30413"/>
    </cofactor>
</comment>
<organism evidence="14 15">
    <name type="scientific">Marasmius crinis-equi</name>
    <dbReference type="NCBI Taxonomy" id="585013"/>
    <lineage>
        <taxon>Eukaryota</taxon>
        <taxon>Fungi</taxon>
        <taxon>Dikarya</taxon>
        <taxon>Basidiomycota</taxon>
        <taxon>Agaricomycotina</taxon>
        <taxon>Agaricomycetes</taxon>
        <taxon>Agaricomycetidae</taxon>
        <taxon>Agaricales</taxon>
        <taxon>Marasmiineae</taxon>
        <taxon>Marasmiaceae</taxon>
        <taxon>Marasmius</taxon>
    </lineage>
</organism>
<keyword evidence="11" id="KW-0503">Monooxygenase</keyword>
<keyword evidence="7" id="KW-0479">Metal-binding</keyword>
<evidence type="ECO:0000256" key="3">
    <source>
        <dbReference type="ARBA" id="ARBA00004721"/>
    </source>
</evidence>
<comment type="subcellular location">
    <subcellularLocation>
        <location evidence="2">Membrane</location>
    </subcellularLocation>
</comment>
<keyword evidence="10" id="KW-0408">Iron</keyword>
<comment type="similarity">
    <text evidence="4">Belongs to the cytochrome P450 family.</text>
</comment>
<evidence type="ECO:0000256" key="8">
    <source>
        <dbReference type="ARBA" id="ARBA00022989"/>
    </source>
</evidence>
<evidence type="ECO:0000256" key="13">
    <source>
        <dbReference type="SAM" id="Phobius"/>
    </source>
</evidence>
<keyword evidence="6 13" id="KW-0812">Transmembrane</keyword>
<proteinExistence type="inferred from homology"/>
<protein>
    <recommendedName>
        <fullName evidence="16">Cytochrome P450</fullName>
    </recommendedName>
</protein>
<keyword evidence="12 13" id="KW-0472">Membrane</keyword>
<dbReference type="Proteomes" id="UP001465976">
    <property type="component" value="Unassembled WGS sequence"/>
</dbReference>
<evidence type="ECO:0000256" key="2">
    <source>
        <dbReference type="ARBA" id="ARBA00004370"/>
    </source>
</evidence>
<accession>A0ABR3EVE6</accession>
<evidence type="ECO:0000256" key="11">
    <source>
        <dbReference type="ARBA" id="ARBA00023033"/>
    </source>
</evidence>
<dbReference type="PRINTS" id="PR00385">
    <property type="entry name" value="P450"/>
</dbReference>
<comment type="pathway">
    <text evidence="3">Secondary metabolite biosynthesis; terpenoid biosynthesis.</text>
</comment>
<gene>
    <name evidence="14" type="ORF">V5O48_015228</name>
</gene>
<keyword evidence="8 13" id="KW-1133">Transmembrane helix</keyword>
<keyword evidence="5" id="KW-0349">Heme</keyword>
<evidence type="ECO:0000256" key="12">
    <source>
        <dbReference type="ARBA" id="ARBA00023136"/>
    </source>
</evidence>
<evidence type="ECO:0000256" key="1">
    <source>
        <dbReference type="ARBA" id="ARBA00001971"/>
    </source>
</evidence>
<evidence type="ECO:0000256" key="4">
    <source>
        <dbReference type="ARBA" id="ARBA00010617"/>
    </source>
</evidence>
<dbReference type="PRINTS" id="PR00465">
    <property type="entry name" value="EP450IV"/>
</dbReference>
<dbReference type="Gene3D" id="1.10.630.10">
    <property type="entry name" value="Cytochrome P450"/>
    <property type="match status" value="1"/>
</dbReference>
<dbReference type="EMBL" id="JBAHYK010001777">
    <property type="protein sequence ID" value="KAL0566776.1"/>
    <property type="molecule type" value="Genomic_DNA"/>
</dbReference>
<dbReference type="InterPro" id="IPR036396">
    <property type="entry name" value="Cyt_P450_sf"/>
</dbReference>
<keyword evidence="15" id="KW-1185">Reference proteome</keyword>
<evidence type="ECO:0008006" key="16">
    <source>
        <dbReference type="Google" id="ProtNLM"/>
    </source>
</evidence>